<name>A0AAN7T2I4_9EURO</name>
<accession>A0AAN7T2I4</accession>
<keyword evidence="2" id="KW-1185">Reference proteome</keyword>
<gene>
    <name evidence="1" type="ORF">LTR05_002609</name>
</gene>
<comment type="caution">
    <text evidence="1">The sequence shown here is derived from an EMBL/GenBank/DDBJ whole genome shotgun (WGS) entry which is preliminary data.</text>
</comment>
<dbReference type="Proteomes" id="UP001309876">
    <property type="component" value="Unassembled WGS sequence"/>
</dbReference>
<reference evidence="1 2" key="1">
    <citation type="submission" date="2023-08" db="EMBL/GenBank/DDBJ databases">
        <title>Black Yeasts Isolated from many extreme environments.</title>
        <authorList>
            <person name="Coleine C."/>
            <person name="Stajich J.E."/>
            <person name="Selbmann L."/>
        </authorList>
    </citation>
    <scope>NUCLEOTIDE SEQUENCE [LARGE SCALE GENOMIC DNA]</scope>
    <source>
        <strain evidence="1 2">CCFEE 5910</strain>
    </source>
</reference>
<evidence type="ECO:0000313" key="1">
    <source>
        <dbReference type="EMBL" id="KAK5088391.1"/>
    </source>
</evidence>
<proteinExistence type="predicted"/>
<dbReference type="AlphaFoldDB" id="A0AAN7T2I4"/>
<evidence type="ECO:0000313" key="2">
    <source>
        <dbReference type="Proteomes" id="UP001309876"/>
    </source>
</evidence>
<dbReference type="EMBL" id="JAVRRJ010000002">
    <property type="protein sequence ID" value="KAK5088391.1"/>
    <property type="molecule type" value="Genomic_DNA"/>
</dbReference>
<protein>
    <recommendedName>
        <fullName evidence="3">Glycosyltransferase family 25 protein</fullName>
    </recommendedName>
</protein>
<evidence type="ECO:0008006" key="3">
    <source>
        <dbReference type="Google" id="ProtNLM"/>
    </source>
</evidence>
<sequence>MDSSKTLSTVLVQKRIYVLLALVVITLLALSRPFGGSSTYGIRSARYLNALPPREAAANETLGFQKILALSPRPSWRTRGLDSAGRSVGLQFTYPTQAKNPADLVTAFSEIGKSSGKTAPARGSATAWLYHIDLLKYFIMSGLESALIVEDDVDFDMKLKDQIRLASDNIRAYTEVPVTDSSAYGTNWDILWLGHCGTAMEPNNPGQRYLDESRCKTELYSGWSKHFLRDHLEEGHRIVQWAGSMTICTFGYGVHKHSAQKILNIVASGADEAFDVALSHACGTGALRCLVVNPQIMNHYEPPKDTGYLSPVHVGDGQGESADESRFEKSMGTTGNIMNSARCQTLFGQTCMRPASEI</sequence>
<organism evidence="1 2">
    <name type="scientific">Lithohypha guttulata</name>
    <dbReference type="NCBI Taxonomy" id="1690604"/>
    <lineage>
        <taxon>Eukaryota</taxon>
        <taxon>Fungi</taxon>
        <taxon>Dikarya</taxon>
        <taxon>Ascomycota</taxon>
        <taxon>Pezizomycotina</taxon>
        <taxon>Eurotiomycetes</taxon>
        <taxon>Chaetothyriomycetidae</taxon>
        <taxon>Chaetothyriales</taxon>
        <taxon>Trichomeriaceae</taxon>
        <taxon>Lithohypha</taxon>
    </lineage>
</organism>